<evidence type="ECO:0000313" key="1">
    <source>
        <dbReference type="EMBL" id="KOM37410.1"/>
    </source>
</evidence>
<organism evidence="1 2">
    <name type="scientific">Phaseolus angularis</name>
    <name type="common">Azuki bean</name>
    <name type="synonym">Vigna angularis</name>
    <dbReference type="NCBI Taxonomy" id="3914"/>
    <lineage>
        <taxon>Eukaryota</taxon>
        <taxon>Viridiplantae</taxon>
        <taxon>Streptophyta</taxon>
        <taxon>Embryophyta</taxon>
        <taxon>Tracheophyta</taxon>
        <taxon>Spermatophyta</taxon>
        <taxon>Magnoliopsida</taxon>
        <taxon>eudicotyledons</taxon>
        <taxon>Gunneridae</taxon>
        <taxon>Pentapetalae</taxon>
        <taxon>rosids</taxon>
        <taxon>fabids</taxon>
        <taxon>Fabales</taxon>
        <taxon>Fabaceae</taxon>
        <taxon>Papilionoideae</taxon>
        <taxon>50 kb inversion clade</taxon>
        <taxon>NPAAA clade</taxon>
        <taxon>indigoferoid/millettioid clade</taxon>
        <taxon>Phaseoleae</taxon>
        <taxon>Vigna</taxon>
    </lineage>
</organism>
<dbReference type="AlphaFoldDB" id="A0A0L9U3P2"/>
<sequence length="117" mass="12977">MGHYRRNLTFASWFTQGSHLRHSVDHSKNVLRVIFSKGIGRWLPVFACVSCRSSPLTLSLGRKSGAGCWSSPPSIVLQPQRQVVNRHCSSIVPLQTCISLNFTSGLRTPARDTSLAR</sequence>
<dbReference type="Gramene" id="KOM37410">
    <property type="protein sequence ID" value="KOM37410"/>
    <property type="gene ID" value="LR48_Vigan03g079200"/>
</dbReference>
<dbReference type="EMBL" id="CM003373">
    <property type="protein sequence ID" value="KOM37410.1"/>
    <property type="molecule type" value="Genomic_DNA"/>
</dbReference>
<protein>
    <submittedName>
        <fullName evidence="1">Uncharacterized protein</fullName>
    </submittedName>
</protein>
<reference evidence="2" key="1">
    <citation type="journal article" date="2015" name="Proc. Natl. Acad. Sci. U.S.A.">
        <title>Genome sequencing of adzuki bean (Vigna angularis) provides insight into high starch and low fat accumulation and domestication.</title>
        <authorList>
            <person name="Yang K."/>
            <person name="Tian Z."/>
            <person name="Chen C."/>
            <person name="Luo L."/>
            <person name="Zhao B."/>
            <person name="Wang Z."/>
            <person name="Yu L."/>
            <person name="Li Y."/>
            <person name="Sun Y."/>
            <person name="Li W."/>
            <person name="Chen Y."/>
            <person name="Li Y."/>
            <person name="Zhang Y."/>
            <person name="Ai D."/>
            <person name="Zhao J."/>
            <person name="Shang C."/>
            <person name="Ma Y."/>
            <person name="Wu B."/>
            <person name="Wang M."/>
            <person name="Gao L."/>
            <person name="Sun D."/>
            <person name="Zhang P."/>
            <person name="Guo F."/>
            <person name="Wang W."/>
            <person name="Li Y."/>
            <person name="Wang J."/>
            <person name="Varshney R.K."/>
            <person name="Wang J."/>
            <person name="Ling H.Q."/>
            <person name="Wan P."/>
        </authorList>
    </citation>
    <scope>NUCLEOTIDE SEQUENCE</scope>
    <source>
        <strain evidence="2">cv. Jingnong 6</strain>
    </source>
</reference>
<dbReference type="Proteomes" id="UP000053144">
    <property type="component" value="Chromosome 3"/>
</dbReference>
<name>A0A0L9U3P2_PHAAN</name>
<proteinExistence type="predicted"/>
<evidence type="ECO:0000313" key="2">
    <source>
        <dbReference type="Proteomes" id="UP000053144"/>
    </source>
</evidence>
<gene>
    <name evidence="1" type="ORF">LR48_Vigan03g079200</name>
</gene>
<accession>A0A0L9U3P2</accession>